<evidence type="ECO:0000313" key="1">
    <source>
        <dbReference type="EnsemblMetazoa" id="tetur02g12230.1"/>
    </source>
</evidence>
<name>T1JXK0_TETUR</name>
<protein>
    <submittedName>
        <fullName evidence="1">Uncharacterized protein</fullName>
    </submittedName>
</protein>
<organism evidence="1 2">
    <name type="scientific">Tetranychus urticae</name>
    <name type="common">Two-spotted spider mite</name>
    <dbReference type="NCBI Taxonomy" id="32264"/>
    <lineage>
        <taxon>Eukaryota</taxon>
        <taxon>Metazoa</taxon>
        <taxon>Ecdysozoa</taxon>
        <taxon>Arthropoda</taxon>
        <taxon>Chelicerata</taxon>
        <taxon>Arachnida</taxon>
        <taxon>Acari</taxon>
        <taxon>Acariformes</taxon>
        <taxon>Trombidiformes</taxon>
        <taxon>Prostigmata</taxon>
        <taxon>Eleutherengona</taxon>
        <taxon>Raphignathae</taxon>
        <taxon>Tetranychoidea</taxon>
        <taxon>Tetranychidae</taxon>
        <taxon>Tetranychus</taxon>
    </lineage>
</organism>
<dbReference type="AlphaFoldDB" id="T1JXK0"/>
<accession>T1JXK0</accession>
<reference evidence="2" key="1">
    <citation type="submission" date="2011-08" db="EMBL/GenBank/DDBJ databases">
        <authorList>
            <person name="Rombauts S."/>
        </authorList>
    </citation>
    <scope>NUCLEOTIDE SEQUENCE</scope>
    <source>
        <strain evidence="2">London</strain>
    </source>
</reference>
<dbReference type="EMBL" id="CAEY01000829">
    <property type="status" value="NOT_ANNOTATED_CDS"/>
    <property type="molecule type" value="Genomic_DNA"/>
</dbReference>
<dbReference type="EnsemblMetazoa" id="tetur02g12230.1">
    <property type="protein sequence ID" value="tetur02g12230.1"/>
    <property type="gene ID" value="tetur02g12230"/>
</dbReference>
<dbReference type="Proteomes" id="UP000015104">
    <property type="component" value="Unassembled WGS sequence"/>
</dbReference>
<sequence>MFIFFIHTQTGSKWYPLFIIIITNQIIFTLNDQCLDR</sequence>
<evidence type="ECO:0000313" key="2">
    <source>
        <dbReference type="Proteomes" id="UP000015104"/>
    </source>
</evidence>
<proteinExistence type="predicted"/>
<keyword evidence="2" id="KW-1185">Reference proteome</keyword>
<reference evidence="1" key="2">
    <citation type="submission" date="2015-06" db="UniProtKB">
        <authorList>
            <consortium name="EnsemblMetazoa"/>
        </authorList>
    </citation>
    <scope>IDENTIFICATION</scope>
</reference>
<dbReference type="HOGENOM" id="CLU_3351649_0_0_1"/>